<dbReference type="AlphaFoldDB" id="A0AA88CZ71"/>
<proteinExistence type="predicted"/>
<accession>A0AA88CZ71</accession>
<evidence type="ECO:0000313" key="2">
    <source>
        <dbReference type="EMBL" id="GMN37615.1"/>
    </source>
</evidence>
<gene>
    <name evidence="2" type="ORF">TIFTF001_006957</name>
</gene>
<dbReference type="Proteomes" id="UP001187192">
    <property type="component" value="Unassembled WGS sequence"/>
</dbReference>
<feature type="compositionally biased region" description="Basic and acidic residues" evidence="1">
    <location>
        <begin position="64"/>
        <end position="74"/>
    </location>
</feature>
<sequence>MTKLPIERRPSTTPSKKRSGTKCGEKHCQRRAVAPLSVTCKKEAPRNDGDTSVVSAVSTPMLKSSKDTDMQEERQSFGKAKMIIPEFVGSSFIYRRFPRVRMLGATRPGRPPWVPGGYVGL</sequence>
<feature type="compositionally biased region" description="Polar residues" evidence="1">
    <location>
        <begin position="50"/>
        <end position="62"/>
    </location>
</feature>
<protein>
    <submittedName>
        <fullName evidence="2">Uncharacterized protein</fullName>
    </submittedName>
</protein>
<reference evidence="2" key="1">
    <citation type="submission" date="2023-07" db="EMBL/GenBank/DDBJ databases">
        <title>draft genome sequence of fig (Ficus carica).</title>
        <authorList>
            <person name="Takahashi T."/>
            <person name="Nishimura K."/>
        </authorList>
    </citation>
    <scope>NUCLEOTIDE SEQUENCE</scope>
</reference>
<keyword evidence="3" id="KW-1185">Reference proteome</keyword>
<organism evidence="2 3">
    <name type="scientific">Ficus carica</name>
    <name type="common">Common fig</name>
    <dbReference type="NCBI Taxonomy" id="3494"/>
    <lineage>
        <taxon>Eukaryota</taxon>
        <taxon>Viridiplantae</taxon>
        <taxon>Streptophyta</taxon>
        <taxon>Embryophyta</taxon>
        <taxon>Tracheophyta</taxon>
        <taxon>Spermatophyta</taxon>
        <taxon>Magnoliopsida</taxon>
        <taxon>eudicotyledons</taxon>
        <taxon>Gunneridae</taxon>
        <taxon>Pentapetalae</taxon>
        <taxon>rosids</taxon>
        <taxon>fabids</taxon>
        <taxon>Rosales</taxon>
        <taxon>Moraceae</taxon>
        <taxon>Ficeae</taxon>
        <taxon>Ficus</taxon>
    </lineage>
</organism>
<feature type="region of interest" description="Disordered" evidence="1">
    <location>
        <begin position="1"/>
        <end position="28"/>
    </location>
</feature>
<feature type="compositionally biased region" description="Basic and acidic residues" evidence="1">
    <location>
        <begin position="1"/>
        <end position="10"/>
    </location>
</feature>
<name>A0AA88CZ71_FICCA</name>
<dbReference type="EMBL" id="BTGU01000007">
    <property type="protein sequence ID" value="GMN37615.1"/>
    <property type="molecule type" value="Genomic_DNA"/>
</dbReference>
<evidence type="ECO:0000256" key="1">
    <source>
        <dbReference type="SAM" id="MobiDB-lite"/>
    </source>
</evidence>
<feature type="region of interest" description="Disordered" evidence="1">
    <location>
        <begin position="41"/>
        <end position="74"/>
    </location>
</feature>
<evidence type="ECO:0000313" key="3">
    <source>
        <dbReference type="Proteomes" id="UP001187192"/>
    </source>
</evidence>
<comment type="caution">
    <text evidence="2">The sequence shown here is derived from an EMBL/GenBank/DDBJ whole genome shotgun (WGS) entry which is preliminary data.</text>
</comment>